<evidence type="ECO:0000313" key="3">
    <source>
        <dbReference type="Proteomes" id="UP000009183"/>
    </source>
</evidence>
<keyword evidence="1" id="KW-0812">Transmembrane</keyword>
<keyword evidence="3" id="KW-1185">Reference proteome</keyword>
<dbReference type="PROSITE" id="PS51257">
    <property type="entry name" value="PROKAR_LIPOPROTEIN"/>
    <property type="match status" value="1"/>
</dbReference>
<dbReference type="EMBL" id="FN596254">
    <property type="protein sequence ID" value="CCB58649.1"/>
    <property type="molecule type" value="Genomic_DNA"/>
</dbReference>
<evidence type="ECO:0000256" key="1">
    <source>
        <dbReference type="SAM" id="Phobius"/>
    </source>
</evidence>
<keyword evidence="1" id="KW-1133">Transmembrane helix</keyword>
<dbReference type="AlphaFoldDB" id="F6HVD7"/>
<protein>
    <submittedName>
        <fullName evidence="2">Uncharacterized protein</fullName>
    </submittedName>
</protein>
<sequence length="68" mass="7323">MNSGSKKHSPLSFSLFSCCVQTPSVAPVFVVLALFSIFLGAHLVCSDSLLKLSFLFIYLEKVLGSSPI</sequence>
<gene>
    <name evidence="2" type="ordered locus">VIT_13s0084g00840</name>
</gene>
<evidence type="ECO:0000313" key="2">
    <source>
        <dbReference type="EMBL" id="CCB58649.1"/>
    </source>
</evidence>
<dbReference type="InParanoid" id="F6HVD7"/>
<proteinExistence type="predicted"/>
<dbReference type="PaxDb" id="29760-VIT_13s0084g00840.t01"/>
<reference evidence="3" key="1">
    <citation type="journal article" date="2007" name="Nature">
        <title>The grapevine genome sequence suggests ancestral hexaploidization in major angiosperm phyla.</title>
        <authorList>
            <consortium name="The French-Italian Public Consortium for Grapevine Genome Characterization."/>
            <person name="Jaillon O."/>
            <person name="Aury J.-M."/>
            <person name="Noel B."/>
            <person name="Policriti A."/>
            <person name="Clepet C."/>
            <person name="Casagrande A."/>
            <person name="Choisne N."/>
            <person name="Aubourg S."/>
            <person name="Vitulo N."/>
            <person name="Jubin C."/>
            <person name="Vezzi A."/>
            <person name="Legeai F."/>
            <person name="Hugueney P."/>
            <person name="Dasilva C."/>
            <person name="Horner D."/>
            <person name="Mica E."/>
            <person name="Jublot D."/>
            <person name="Poulain J."/>
            <person name="Bruyere C."/>
            <person name="Billault A."/>
            <person name="Segurens B."/>
            <person name="Gouyvenoux M."/>
            <person name="Ugarte E."/>
            <person name="Cattonaro F."/>
            <person name="Anthouard V."/>
            <person name="Vico V."/>
            <person name="Del Fabbro C."/>
            <person name="Alaux M."/>
            <person name="Di Gaspero G."/>
            <person name="Dumas V."/>
            <person name="Felice N."/>
            <person name="Paillard S."/>
            <person name="Juman I."/>
            <person name="Moroldo M."/>
            <person name="Scalabrin S."/>
            <person name="Canaguier A."/>
            <person name="Le Clainche I."/>
            <person name="Malacrida G."/>
            <person name="Durand E."/>
            <person name="Pesole G."/>
            <person name="Laucou V."/>
            <person name="Chatelet P."/>
            <person name="Merdinoglu D."/>
            <person name="Delledonne M."/>
            <person name="Pezzotti M."/>
            <person name="Lecharny A."/>
            <person name="Scarpelli C."/>
            <person name="Artiguenave F."/>
            <person name="Pe M.E."/>
            <person name="Valle G."/>
            <person name="Morgante M."/>
            <person name="Caboche M."/>
            <person name="Adam-Blondon A.-F."/>
            <person name="Weissenbach J."/>
            <person name="Quetier F."/>
            <person name="Wincker P."/>
        </authorList>
    </citation>
    <scope>NUCLEOTIDE SEQUENCE [LARGE SCALE GENOMIC DNA]</scope>
    <source>
        <strain evidence="3">cv. Pinot noir / PN40024</strain>
    </source>
</reference>
<dbReference type="HOGENOM" id="CLU_2799182_0_0_1"/>
<feature type="transmembrane region" description="Helical" evidence="1">
    <location>
        <begin position="25"/>
        <end position="45"/>
    </location>
</feature>
<dbReference type="Proteomes" id="UP000009183">
    <property type="component" value="Chromosome 13"/>
</dbReference>
<organism evidence="2 3">
    <name type="scientific">Vitis vinifera</name>
    <name type="common">Grape</name>
    <dbReference type="NCBI Taxonomy" id="29760"/>
    <lineage>
        <taxon>Eukaryota</taxon>
        <taxon>Viridiplantae</taxon>
        <taxon>Streptophyta</taxon>
        <taxon>Embryophyta</taxon>
        <taxon>Tracheophyta</taxon>
        <taxon>Spermatophyta</taxon>
        <taxon>Magnoliopsida</taxon>
        <taxon>eudicotyledons</taxon>
        <taxon>Gunneridae</taxon>
        <taxon>Pentapetalae</taxon>
        <taxon>rosids</taxon>
        <taxon>Vitales</taxon>
        <taxon>Vitaceae</taxon>
        <taxon>Viteae</taxon>
        <taxon>Vitis</taxon>
    </lineage>
</organism>
<name>F6HVD7_VITVI</name>
<accession>F6HVD7</accession>
<keyword evidence="1" id="KW-0472">Membrane</keyword>